<protein>
    <submittedName>
        <fullName evidence="1">Uncharacterized protein</fullName>
    </submittedName>
</protein>
<organism evidence="1 2">
    <name type="scientific">Burkholderia phage BcepSauron</name>
    <dbReference type="NCBI Taxonomy" id="2530033"/>
    <lineage>
        <taxon>Viruses</taxon>
        <taxon>Duplodnaviria</taxon>
        <taxon>Heunggongvirae</taxon>
        <taxon>Uroviricota</taxon>
        <taxon>Caudoviricetes</taxon>
        <taxon>Sarumanvirus</taxon>
        <taxon>Sarumanvirus bcepsauron</taxon>
    </lineage>
</organism>
<evidence type="ECO:0000313" key="1">
    <source>
        <dbReference type="EMBL" id="QBQ74729.1"/>
    </source>
</evidence>
<dbReference type="Proteomes" id="UP000301424">
    <property type="component" value="Segment"/>
</dbReference>
<evidence type="ECO:0000313" key="2">
    <source>
        <dbReference type="Proteomes" id="UP000301424"/>
    </source>
</evidence>
<keyword evidence="2" id="KW-1185">Reference proteome</keyword>
<reference evidence="1 2" key="1">
    <citation type="submission" date="2019-02" db="EMBL/GenBank/DDBJ databases">
        <title>Complete genome sequence of Burkholderia cenocepacia phage BcepSauron.</title>
        <authorList>
            <person name="Park K."/>
            <person name="Gonzalez C."/>
            <person name="Liu M."/>
            <person name="Gill J."/>
        </authorList>
    </citation>
    <scope>NUCLEOTIDE SEQUENCE [LARGE SCALE GENOMIC DNA]</scope>
</reference>
<dbReference type="EMBL" id="MK552141">
    <property type="protein sequence ID" value="QBQ74729.1"/>
    <property type="molecule type" value="Genomic_DNA"/>
</dbReference>
<proteinExistence type="predicted"/>
<name>A0A482MM38_9CAUD</name>
<gene>
    <name evidence="1" type="ORF">BcepSauron_349</name>
</gene>
<accession>A0A482MM38</accession>
<sequence>MRATHAKLEVTGERSALITADIIARFIGSEITYLADLVDDTQPLRVVNLRFRGDLADLHGEKIMLPFADAVRGGKALGLLIKRINCAAAQVGYAAHSLVDQYAGATVDTDAETGKIVVTVRLQRSRA</sequence>